<dbReference type="HOGENOM" id="CLU_2982658_0_0_1"/>
<dbReference type="EMBL" id="AGNK02000869">
    <property type="status" value="NOT_ANNOTATED_CDS"/>
    <property type="molecule type" value="Genomic_DNA"/>
</dbReference>
<evidence type="ECO:0000313" key="1">
    <source>
        <dbReference type="EnsemblPlants" id="KQL23512"/>
    </source>
</evidence>
<dbReference type="EnsemblPlants" id="KQL23512">
    <property type="protein sequence ID" value="KQL23512"/>
    <property type="gene ID" value="SETIT_031805mg"/>
</dbReference>
<sequence length="58" mass="6871">MSWTYCSTYNDIEESKCLGEKECPTPLWALQNNNITNQELCAIYNYYERLQLHQYVGS</sequence>
<organism evidence="1 2">
    <name type="scientific">Setaria italica</name>
    <name type="common">Foxtail millet</name>
    <name type="synonym">Panicum italicum</name>
    <dbReference type="NCBI Taxonomy" id="4555"/>
    <lineage>
        <taxon>Eukaryota</taxon>
        <taxon>Viridiplantae</taxon>
        <taxon>Streptophyta</taxon>
        <taxon>Embryophyta</taxon>
        <taxon>Tracheophyta</taxon>
        <taxon>Spermatophyta</taxon>
        <taxon>Magnoliopsida</taxon>
        <taxon>Liliopsida</taxon>
        <taxon>Poales</taxon>
        <taxon>Poaceae</taxon>
        <taxon>PACMAD clade</taxon>
        <taxon>Panicoideae</taxon>
        <taxon>Panicodae</taxon>
        <taxon>Paniceae</taxon>
        <taxon>Cenchrinae</taxon>
        <taxon>Setaria</taxon>
    </lineage>
</organism>
<keyword evidence="2" id="KW-1185">Reference proteome</keyword>
<evidence type="ECO:0000313" key="2">
    <source>
        <dbReference type="Proteomes" id="UP000004995"/>
    </source>
</evidence>
<reference evidence="1" key="2">
    <citation type="submission" date="2018-08" db="UniProtKB">
        <authorList>
            <consortium name="EnsemblPlants"/>
        </authorList>
    </citation>
    <scope>IDENTIFICATION</scope>
    <source>
        <strain evidence="1">Yugu1</strain>
    </source>
</reference>
<accession>K3ZYX3</accession>
<dbReference type="Proteomes" id="UP000004995">
    <property type="component" value="Unassembled WGS sequence"/>
</dbReference>
<dbReference type="AlphaFoldDB" id="K3ZYX3"/>
<protein>
    <submittedName>
        <fullName evidence="1">Uncharacterized protein</fullName>
    </submittedName>
</protein>
<dbReference type="InParanoid" id="K3ZYX3"/>
<dbReference type="Gramene" id="KQL23512">
    <property type="protein sequence ID" value="KQL23512"/>
    <property type="gene ID" value="SETIT_031805mg"/>
</dbReference>
<proteinExistence type="predicted"/>
<reference evidence="2" key="1">
    <citation type="journal article" date="2012" name="Nat. Biotechnol.">
        <title>Reference genome sequence of the model plant Setaria.</title>
        <authorList>
            <person name="Bennetzen J.L."/>
            <person name="Schmutz J."/>
            <person name="Wang H."/>
            <person name="Percifield R."/>
            <person name="Hawkins J."/>
            <person name="Pontaroli A.C."/>
            <person name="Estep M."/>
            <person name="Feng L."/>
            <person name="Vaughn J.N."/>
            <person name="Grimwood J."/>
            <person name="Jenkins J."/>
            <person name="Barry K."/>
            <person name="Lindquist E."/>
            <person name="Hellsten U."/>
            <person name="Deshpande S."/>
            <person name="Wang X."/>
            <person name="Wu X."/>
            <person name="Mitros T."/>
            <person name="Triplett J."/>
            <person name="Yang X."/>
            <person name="Ye C.Y."/>
            <person name="Mauro-Herrera M."/>
            <person name="Wang L."/>
            <person name="Li P."/>
            <person name="Sharma M."/>
            <person name="Sharma R."/>
            <person name="Ronald P.C."/>
            <person name="Panaud O."/>
            <person name="Kellogg E.A."/>
            <person name="Brutnell T.P."/>
            <person name="Doust A.N."/>
            <person name="Tuskan G.A."/>
            <person name="Rokhsar D."/>
            <person name="Devos K.M."/>
        </authorList>
    </citation>
    <scope>NUCLEOTIDE SEQUENCE [LARGE SCALE GENOMIC DNA]</scope>
    <source>
        <strain evidence="2">cv. Yugu1</strain>
    </source>
</reference>
<name>K3ZYX3_SETIT</name>